<keyword evidence="2" id="KW-1133">Transmembrane helix</keyword>
<protein>
    <submittedName>
        <fullName evidence="3">Uncharacterized protein</fullName>
    </submittedName>
</protein>
<keyword evidence="2" id="KW-0472">Membrane</keyword>
<dbReference type="Proteomes" id="UP001642483">
    <property type="component" value="Unassembled WGS sequence"/>
</dbReference>
<proteinExistence type="predicted"/>
<evidence type="ECO:0000256" key="2">
    <source>
        <dbReference type="SAM" id="Phobius"/>
    </source>
</evidence>
<keyword evidence="1" id="KW-0677">Repeat</keyword>
<dbReference type="EMBL" id="CAWYQH010000057">
    <property type="protein sequence ID" value="CAK8679225.1"/>
    <property type="molecule type" value="Genomic_DNA"/>
</dbReference>
<reference evidence="3 4" key="1">
    <citation type="submission" date="2024-02" db="EMBL/GenBank/DDBJ databases">
        <authorList>
            <person name="Daric V."/>
            <person name="Darras S."/>
        </authorList>
    </citation>
    <scope>NUCLEOTIDE SEQUENCE [LARGE SCALE GENOMIC DNA]</scope>
</reference>
<name>A0ABP0FHU1_CLALP</name>
<dbReference type="PANTHER" id="PTHR10582">
    <property type="entry name" value="TRANSIENT RECEPTOR POTENTIAL ION CHANNEL PROTEIN"/>
    <property type="match status" value="1"/>
</dbReference>
<sequence>MFTVDQMLFSLYRITLVDDYQFDEMRAFDVVMAYILIGTFLGISAILCINLFIALLSDTFQRVYDNAKANAFMQQASLLLSVEENLGKAKEKYTKHIDENCNPESKYYDDDLTIEQGSDLKKVTIQIKEQMNELLTYVHKAETAERHAGLRRLETKMNKAETYVDGPVSSKDINKLFSKMDKLFYKMNEMSSKLKAVQTQLRSQQRSFRGLRGGAFEDYSEEHLERLQGRLFSAPATRLSFVSEQALYPNPANAFIPNSLRPLIRTRSLPPQVESIQLPGTTEED</sequence>
<feature type="transmembrane region" description="Helical" evidence="2">
    <location>
        <begin position="31"/>
        <end position="56"/>
    </location>
</feature>
<gene>
    <name evidence="3" type="ORF">CVLEPA_LOCUS9478</name>
</gene>
<evidence type="ECO:0000313" key="3">
    <source>
        <dbReference type="EMBL" id="CAK8679225.1"/>
    </source>
</evidence>
<dbReference type="InterPro" id="IPR024862">
    <property type="entry name" value="TRPV"/>
</dbReference>
<evidence type="ECO:0000256" key="1">
    <source>
        <dbReference type="ARBA" id="ARBA00022737"/>
    </source>
</evidence>
<organism evidence="3 4">
    <name type="scientific">Clavelina lepadiformis</name>
    <name type="common">Light-bulb sea squirt</name>
    <name type="synonym">Ascidia lepadiformis</name>
    <dbReference type="NCBI Taxonomy" id="159417"/>
    <lineage>
        <taxon>Eukaryota</taxon>
        <taxon>Metazoa</taxon>
        <taxon>Chordata</taxon>
        <taxon>Tunicata</taxon>
        <taxon>Ascidiacea</taxon>
        <taxon>Aplousobranchia</taxon>
        <taxon>Clavelinidae</taxon>
        <taxon>Clavelina</taxon>
    </lineage>
</organism>
<comment type="caution">
    <text evidence="3">The sequence shown here is derived from an EMBL/GenBank/DDBJ whole genome shotgun (WGS) entry which is preliminary data.</text>
</comment>
<keyword evidence="4" id="KW-1185">Reference proteome</keyword>
<dbReference type="PANTHER" id="PTHR10582:SF33">
    <property type="entry name" value="TRANSIENT RECEPTOR POTENTIAL CHANNEL PYREXIA"/>
    <property type="match status" value="1"/>
</dbReference>
<evidence type="ECO:0000313" key="4">
    <source>
        <dbReference type="Proteomes" id="UP001642483"/>
    </source>
</evidence>
<accession>A0ABP0FHU1</accession>
<keyword evidence="2" id="KW-0812">Transmembrane</keyword>